<accession>A0A371Z390</accession>
<sequence>MHDPYLPDNCTQASLDARFEPEEPAWVARYVVQLAHRRDRLMAMRAELSATRFDGVYDNTDIVGYLDDEIETVRMAMVNPVGH</sequence>
<dbReference type="EMBL" id="QUWV01000028">
    <property type="protein sequence ID" value="RFD20947.1"/>
    <property type="molecule type" value="Genomic_DNA"/>
</dbReference>
<gene>
    <name evidence="1" type="ORF">DY926_03540</name>
</gene>
<protein>
    <submittedName>
        <fullName evidence="1">Uncharacterized protein</fullName>
    </submittedName>
</protein>
<comment type="caution">
    <text evidence="1">The sequence shown here is derived from an EMBL/GenBank/DDBJ whole genome shotgun (WGS) entry which is preliminary data.</text>
</comment>
<keyword evidence="2" id="KW-1185">Reference proteome</keyword>
<name>A0A371Z390_9PROT</name>
<reference evidence="1 2" key="1">
    <citation type="submission" date="2018-08" db="EMBL/GenBank/DDBJ databases">
        <title>Komagataeibacter sp. AV 382.</title>
        <authorList>
            <person name="Skraban J."/>
            <person name="Trcek J."/>
        </authorList>
    </citation>
    <scope>NUCLEOTIDE SEQUENCE [LARGE SCALE GENOMIC DNA]</scope>
    <source>
        <strain evidence="1 2">AV 382</strain>
    </source>
</reference>
<dbReference type="Proteomes" id="UP000262371">
    <property type="component" value="Unassembled WGS sequence"/>
</dbReference>
<organism evidence="1 2">
    <name type="scientific">Komagataeibacter melaceti</name>
    <dbReference type="NCBI Taxonomy" id="2766577"/>
    <lineage>
        <taxon>Bacteria</taxon>
        <taxon>Pseudomonadati</taxon>
        <taxon>Pseudomonadota</taxon>
        <taxon>Alphaproteobacteria</taxon>
        <taxon>Acetobacterales</taxon>
        <taxon>Acetobacteraceae</taxon>
        <taxon>Komagataeibacter</taxon>
    </lineage>
</organism>
<dbReference type="RefSeq" id="WP_116702116.1">
    <property type="nucleotide sequence ID" value="NZ_QUWV01000028.1"/>
</dbReference>
<proteinExistence type="predicted"/>
<evidence type="ECO:0000313" key="2">
    <source>
        <dbReference type="Proteomes" id="UP000262371"/>
    </source>
</evidence>
<evidence type="ECO:0000313" key="1">
    <source>
        <dbReference type="EMBL" id="RFD20947.1"/>
    </source>
</evidence>
<dbReference type="OrthoDB" id="7284132at2"/>
<dbReference type="AlphaFoldDB" id="A0A371Z390"/>